<feature type="region of interest" description="Disordered" evidence="1">
    <location>
        <begin position="76"/>
        <end position="150"/>
    </location>
</feature>
<evidence type="ECO:0000313" key="3">
    <source>
        <dbReference type="Proteomes" id="UP000011761"/>
    </source>
</evidence>
<dbReference type="AlphaFoldDB" id="M2MEZ6"/>
<dbReference type="KEGG" id="bcom:BAUCODRAFT_530159"/>
<dbReference type="GeneID" id="19115207"/>
<dbReference type="EMBL" id="KB445557">
    <property type="protein sequence ID" value="EMC95181.1"/>
    <property type="molecule type" value="Genomic_DNA"/>
</dbReference>
<evidence type="ECO:0000313" key="2">
    <source>
        <dbReference type="EMBL" id="EMC95181.1"/>
    </source>
</evidence>
<gene>
    <name evidence="2" type="ORF">BAUCODRAFT_530159</name>
</gene>
<dbReference type="OrthoDB" id="10338940at2759"/>
<accession>M2MEZ6</accession>
<keyword evidence="3" id="KW-1185">Reference proteome</keyword>
<feature type="region of interest" description="Disordered" evidence="1">
    <location>
        <begin position="1"/>
        <end position="59"/>
    </location>
</feature>
<feature type="compositionally biased region" description="Polar residues" evidence="1">
    <location>
        <begin position="1"/>
        <end position="20"/>
    </location>
</feature>
<protein>
    <submittedName>
        <fullName evidence="2">Uncharacterized protein</fullName>
    </submittedName>
</protein>
<feature type="compositionally biased region" description="Basic and acidic residues" evidence="1">
    <location>
        <begin position="38"/>
        <end position="57"/>
    </location>
</feature>
<feature type="compositionally biased region" description="Low complexity" evidence="1">
    <location>
        <begin position="91"/>
        <end position="119"/>
    </location>
</feature>
<dbReference type="Proteomes" id="UP000011761">
    <property type="component" value="Unassembled WGS sequence"/>
</dbReference>
<sequence length="328" mass="37273">MQTVEYDSNVGNSPTVSQRSLPYHVLQEQAKRPMLQRAKTDEGSPYERKPVEQEKFDPSAQHFRLMFWGPGPSNRYMSGSGHLGGVTHNGSSQQQSQESSPQTDGSAPVGPPAASSPSVWRSNEAEDVAATQSDDAREKRTVQRPNHRHFTQCISRHRPANERELQIISNRRNSELSPDVCESLVDYVRRMCKLTSFQSLGPMTVDDMRSRWYRLEGCLRPCHGESPDDYISRMKTYSEAIAAAEIAVNIPLQSIQDSHQRYKLYEGNLRPFAGESLKEYVRRKLEPLKRQDELDVGTVDATLADAQERWWAYEQRGGMPPAEKPCKY</sequence>
<evidence type="ECO:0000256" key="1">
    <source>
        <dbReference type="SAM" id="MobiDB-lite"/>
    </source>
</evidence>
<organism evidence="2 3">
    <name type="scientific">Baudoinia panamericana (strain UAMH 10762)</name>
    <name type="common">Angels' share fungus</name>
    <name type="synonym">Baudoinia compniacensis (strain UAMH 10762)</name>
    <dbReference type="NCBI Taxonomy" id="717646"/>
    <lineage>
        <taxon>Eukaryota</taxon>
        <taxon>Fungi</taxon>
        <taxon>Dikarya</taxon>
        <taxon>Ascomycota</taxon>
        <taxon>Pezizomycotina</taxon>
        <taxon>Dothideomycetes</taxon>
        <taxon>Dothideomycetidae</taxon>
        <taxon>Mycosphaerellales</taxon>
        <taxon>Teratosphaeriaceae</taxon>
        <taxon>Baudoinia</taxon>
    </lineage>
</organism>
<dbReference type="HOGENOM" id="CLU_847269_0_0_1"/>
<proteinExistence type="predicted"/>
<name>M2MEZ6_BAUPA</name>
<reference evidence="2 3" key="1">
    <citation type="journal article" date="2012" name="PLoS Pathog.">
        <title>Diverse lifestyles and strategies of plant pathogenesis encoded in the genomes of eighteen Dothideomycetes fungi.</title>
        <authorList>
            <person name="Ohm R.A."/>
            <person name="Feau N."/>
            <person name="Henrissat B."/>
            <person name="Schoch C.L."/>
            <person name="Horwitz B.A."/>
            <person name="Barry K.W."/>
            <person name="Condon B.J."/>
            <person name="Copeland A.C."/>
            <person name="Dhillon B."/>
            <person name="Glaser F."/>
            <person name="Hesse C.N."/>
            <person name="Kosti I."/>
            <person name="LaButti K."/>
            <person name="Lindquist E.A."/>
            <person name="Lucas S."/>
            <person name="Salamov A.A."/>
            <person name="Bradshaw R.E."/>
            <person name="Ciuffetti L."/>
            <person name="Hamelin R.C."/>
            <person name="Kema G.H.J."/>
            <person name="Lawrence C."/>
            <person name="Scott J.A."/>
            <person name="Spatafora J.W."/>
            <person name="Turgeon B.G."/>
            <person name="de Wit P.J.G.M."/>
            <person name="Zhong S."/>
            <person name="Goodwin S.B."/>
            <person name="Grigoriev I.V."/>
        </authorList>
    </citation>
    <scope>NUCLEOTIDE SEQUENCE [LARGE SCALE GENOMIC DNA]</scope>
    <source>
        <strain evidence="2 3">UAMH 10762</strain>
    </source>
</reference>
<dbReference type="RefSeq" id="XP_007677761.1">
    <property type="nucleotide sequence ID" value="XM_007679571.1"/>
</dbReference>